<gene>
    <name evidence="2" type="ORF">MW046_10100</name>
</gene>
<feature type="domain" description="Tellurite resistance methyltransferase TehB-like" evidence="1">
    <location>
        <begin position="25"/>
        <end position="181"/>
    </location>
</feature>
<dbReference type="InterPro" id="IPR029063">
    <property type="entry name" value="SAM-dependent_MTases_sf"/>
</dbReference>
<dbReference type="GeneID" id="71928401"/>
<proteinExistence type="predicted"/>
<dbReference type="GO" id="GO:0032259">
    <property type="term" value="P:methylation"/>
    <property type="evidence" value="ECO:0007669"/>
    <property type="project" value="UniProtKB-KW"/>
</dbReference>
<evidence type="ECO:0000313" key="3">
    <source>
        <dbReference type="Proteomes" id="UP000831768"/>
    </source>
</evidence>
<keyword evidence="2" id="KW-0489">Methyltransferase</keyword>
<evidence type="ECO:0000259" key="1">
    <source>
        <dbReference type="Pfam" id="PF03848"/>
    </source>
</evidence>
<dbReference type="Proteomes" id="UP000831768">
    <property type="component" value="Chromosome"/>
</dbReference>
<keyword evidence="2" id="KW-0808">Transferase</keyword>
<dbReference type="GO" id="GO:0008168">
    <property type="term" value="F:methyltransferase activity"/>
    <property type="evidence" value="ECO:0007669"/>
    <property type="project" value="UniProtKB-KW"/>
</dbReference>
<keyword evidence="3" id="KW-1185">Reference proteome</keyword>
<dbReference type="EMBL" id="CP096019">
    <property type="protein sequence ID" value="UPM42308.1"/>
    <property type="molecule type" value="Genomic_DNA"/>
</dbReference>
<dbReference type="Pfam" id="PF03848">
    <property type="entry name" value="TehB"/>
    <property type="match status" value="1"/>
</dbReference>
<accession>A0A8U0A1J3</accession>
<dbReference type="Gene3D" id="3.40.50.150">
    <property type="entry name" value="Vaccinia Virus protein VP39"/>
    <property type="match status" value="1"/>
</dbReference>
<reference evidence="2" key="1">
    <citation type="submission" date="2022-04" db="EMBL/GenBank/DDBJ databases">
        <title>Halocatena sp. nov., isolated from a salt lake.</title>
        <authorList>
            <person name="Cui H.-L."/>
        </authorList>
    </citation>
    <scope>NUCLEOTIDE SEQUENCE</scope>
    <source>
        <strain evidence="2">AD-1</strain>
    </source>
</reference>
<organism evidence="2 3">
    <name type="scientific">Halocatena salina</name>
    <dbReference type="NCBI Taxonomy" id="2934340"/>
    <lineage>
        <taxon>Archaea</taxon>
        <taxon>Methanobacteriati</taxon>
        <taxon>Methanobacteriota</taxon>
        <taxon>Stenosarchaea group</taxon>
        <taxon>Halobacteria</taxon>
        <taxon>Halobacteriales</taxon>
        <taxon>Natronomonadaceae</taxon>
        <taxon>Halocatena</taxon>
    </lineage>
</organism>
<dbReference type="CDD" id="cd02440">
    <property type="entry name" value="AdoMet_MTases"/>
    <property type="match status" value="1"/>
</dbReference>
<dbReference type="KEGG" id="haad:MW046_10100"/>
<dbReference type="SUPFAM" id="SSF53335">
    <property type="entry name" value="S-adenosyl-L-methionine-dependent methyltransferases"/>
    <property type="match status" value="1"/>
</dbReference>
<dbReference type="AlphaFoldDB" id="A0A8U0A1J3"/>
<name>A0A8U0A1J3_9EURY</name>
<dbReference type="RefSeq" id="WP_247992983.1">
    <property type="nucleotide sequence ID" value="NZ_CP096019.1"/>
</dbReference>
<protein>
    <submittedName>
        <fullName evidence="2">Class I SAM-dependent methyltransferase</fullName>
    </submittedName>
</protein>
<dbReference type="InterPro" id="IPR015985">
    <property type="entry name" value="TehB-like_dom"/>
</dbReference>
<sequence length="204" mass="23253">MEFANRERMYGQEEYYWGTEPNEMAKKTVELAPETESGVTAIDIGAGEGRDAVFFAEHGWSVYALEVSPNGLLKAERLAEQRGESIQTIEADANDATLPETVDVVYSAGAIQYIRPENRERQFDHFKQKTASVGVHALFAFVDHPDVPTAPDWTENEYFYARGELMEYYQDWNVIEFEEVIFDDESSGESHQHAAEILFVRKPN</sequence>
<evidence type="ECO:0000313" key="2">
    <source>
        <dbReference type="EMBL" id="UPM42308.1"/>
    </source>
</evidence>